<keyword evidence="4" id="KW-0689">Ribosomal protein</keyword>
<evidence type="ECO:0000256" key="2">
    <source>
        <dbReference type="ARBA" id="ARBA00023315"/>
    </source>
</evidence>
<name>A0A1H3MXH8_9RHOB</name>
<proteinExistence type="predicted"/>
<dbReference type="EMBL" id="FNPF01000019">
    <property type="protein sequence ID" value="SDY81296.1"/>
    <property type="molecule type" value="Genomic_DNA"/>
</dbReference>
<dbReference type="AlphaFoldDB" id="A0A1H3MXH8"/>
<dbReference type="OrthoDB" id="9804026at2"/>
<evidence type="ECO:0000259" key="3">
    <source>
        <dbReference type="PROSITE" id="PS51186"/>
    </source>
</evidence>
<dbReference type="GO" id="GO:0005840">
    <property type="term" value="C:ribosome"/>
    <property type="evidence" value="ECO:0007669"/>
    <property type="project" value="UniProtKB-KW"/>
</dbReference>
<organism evidence="4 5">
    <name type="scientific">Citreimonas salinaria</name>
    <dbReference type="NCBI Taxonomy" id="321339"/>
    <lineage>
        <taxon>Bacteria</taxon>
        <taxon>Pseudomonadati</taxon>
        <taxon>Pseudomonadota</taxon>
        <taxon>Alphaproteobacteria</taxon>
        <taxon>Rhodobacterales</taxon>
        <taxon>Roseobacteraceae</taxon>
        <taxon>Citreimonas</taxon>
    </lineage>
</organism>
<dbReference type="InterPro" id="IPR016181">
    <property type="entry name" value="Acyl_CoA_acyltransferase"/>
</dbReference>
<dbReference type="STRING" id="321339.SAMN05444340_11918"/>
<dbReference type="InterPro" id="IPR050680">
    <property type="entry name" value="YpeA/RimI_acetyltransf"/>
</dbReference>
<accession>A0A1H3MXH8</accession>
<dbReference type="Pfam" id="PF00583">
    <property type="entry name" value="Acetyltransf_1"/>
    <property type="match status" value="1"/>
</dbReference>
<keyword evidence="1" id="KW-0808">Transferase</keyword>
<dbReference type="InterPro" id="IPR000182">
    <property type="entry name" value="GNAT_dom"/>
</dbReference>
<feature type="domain" description="N-acetyltransferase" evidence="3">
    <location>
        <begin position="28"/>
        <end position="204"/>
    </location>
</feature>
<protein>
    <submittedName>
        <fullName evidence="4">Ribosomal protein S18 acetylase RimI</fullName>
    </submittedName>
</protein>
<evidence type="ECO:0000256" key="1">
    <source>
        <dbReference type="ARBA" id="ARBA00022679"/>
    </source>
</evidence>
<evidence type="ECO:0000313" key="5">
    <source>
        <dbReference type="Proteomes" id="UP000199286"/>
    </source>
</evidence>
<dbReference type="Gene3D" id="3.40.630.30">
    <property type="match status" value="1"/>
</dbReference>
<dbReference type="SUPFAM" id="SSF55729">
    <property type="entry name" value="Acyl-CoA N-acyltransferases (Nat)"/>
    <property type="match status" value="1"/>
</dbReference>
<keyword evidence="5" id="KW-1185">Reference proteome</keyword>
<reference evidence="4 5" key="1">
    <citation type="submission" date="2016-10" db="EMBL/GenBank/DDBJ databases">
        <authorList>
            <person name="de Groot N.N."/>
        </authorList>
    </citation>
    <scope>NUCLEOTIDE SEQUENCE [LARGE SCALE GENOMIC DNA]</scope>
    <source>
        <strain evidence="4 5">DSM 26880</strain>
    </source>
</reference>
<keyword evidence="2" id="KW-0012">Acyltransferase</keyword>
<dbReference type="PROSITE" id="PS51186">
    <property type="entry name" value="GNAT"/>
    <property type="match status" value="1"/>
</dbReference>
<gene>
    <name evidence="4" type="ORF">SAMN05444340_11918</name>
</gene>
<dbReference type="RefSeq" id="WP_089885394.1">
    <property type="nucleotide sequence ID" value="NZ_FNPF01000019.1"/>
</dbReference>
<dbReference type="PANTHER" id="PTHR43420">
    <property type="entry name" value="ACETYLTRANSFERASE"/>
    <property type="match status" value="1"/>
</dbReference>
<sequence>MIVDVEAARAVPRAEVGPIKTTLGRVKAEFGLHPEHLIAETALWGVDAAPGQSKFEVGRSIIRSNSEHPAWFGNWRVAELNGVLAGAVNSYVLPAPSRTAPPAPEVKGLNDLKTVATGTWYIASAALHPEHQGKGFGEFLLAEAETLARTAKTSQLTLMVGSFNERARRLYLRFGFAERAKRPFTAFPGSDAPGEWILMGKDLA</sequence>
<dbReference type="Proteomes" id="UP000199286">
    <property type="component" value="Unassembled WGS sequence"/>
</dbReference>
<evidence type="ECO:0000313" key="4">
    <source>
        <dbReference type="EMBL" id="SDY81296.1"/>
    </source>
</evidence>
<keyword evidence="4" id="KW-0687">Ribonucleoprotein</keyword>
<dbReference type="CDD" id="cd04301">
    <property type="entry name" value="NAT_SF"/>
    <property type="match status" value="1"/>
</dbReference>
<dbReference type="GO" id="GO:0016747">
    <property type="term" value="F:acyltransferase activity, transferring groups other than amino-acyl groups"/>
    <property type="evidence" value="ECO:0007669"/>
    <property type="project" value="InterPro"/>
</dbReference>